<protein>
    <recommendedName>
        <fullName evidence="6">Phosphoribosyltransferase domain-containing protein</fullName>
    </recommendedName>
</protein>
<dbReference type="InterPro" id="IPR044005">
    <property type="entry name" value="DZR_2"/>
</dbReference>
<accession>A0A1F5DLM0</accession>
<evidence type="ECO:0000313" key="4">
    <source>
        <dbReference type="EMBL" id="OGD56033.1"/>
    </source>
</evidence>
<dbReference type="PANTHER" id="PTHR47505:SF1">
    <property type="entry name" value="DNA UTILIZATION PROTEIN YHGH"/>
    <property type="match status" value="1"/>
</dbReference>
<feature type="domain" description="Double zinc ribbon" evidence="3">
    <location>
        <begin position="16"/>
        <end position="67"/>
    </location>
</feature>
<dbReference type="Pfam" id="PF18912">
    <property type="entry name" value="DZR_2"/>
    <property type="match status" value="1"/>
</dbReference>
<name>A0A1F5DLM0_9BACT</name>
<dbReference type="EMBL" id="MEZT01000031">
    <property type="protein sequence ID" value="OGD56033.1"/>
    <property type="molecule type" value="Genomic_DNA"/>
</dbReference>
<dbReference type="Pfam" id="PF00156">
    <property type="entry name" value="Pribosyltran"/>
    <property type="match status" value="1"/>
</dbReference>
<organism evidence="4 5">
    <name type="scientific">Candidatus Berkelbacteria bacterium RBG_13_40_8</name>
    <dbReference type="NCBI Taxonomy" id="1797467"/>
    <lineage>
        <taxon>Bacteria</taxon>
        <taxon>Candidatus Berkelbacteria</taxon>
    </lineage>
</organism>
<evidence type="ECO:0008006" key="6">
    <source>
        <dbReference type="Google" id="ProtNLM"/>
    </source>
</evidence>
<comment type="similarity">
    <text evidence="1">Belongs to the ComF/GntX family.</text>
</comment>
<dbReference type="CDD" id="cd06223">
    <property type="entry name" value="PRTases_typeI"/>
    <property type="match status" value="1"/>
</dbReference>
<evidence type="ECO:0000259" key="3">
    <source>
        <dbReference type="Pfam" id="PF18912"/>
    </source>
</evidence>
<evidence type="ECO:0000256" key="1">
    <source>
        <dbReference type="ARBA" id="ARBA00008007"/>
    </source>
</evidence>
<evidence type="ECO:0000259" key="2">
    <source>
        <dbReference type="Pfam" id="PF00156"/>
    </source>
</evidence>
<dbReference type="Proteomes" id="UP000178764">
    <property type="component" value="Unassembled WGS sequence"/>
</dbReference>
<dbReference type="SUPFAM" id="SSF53271">
    <property type="entry name" value="PRTase-like"/>
    <property type="match status" value="1"/>
</dbReference>
<sequence length="234" mass="26553">MASIKHYIKVVYNFIFELIFPRFCVGCNQEGTWLCSSCFQKIVKVSSQVCPGCGRLSPQGRYCLKCRKGKFLKGIIAAVYFEEGPTQEIIHNFKYNSVLEFGPILGEIMLEKIDEIPGKNRIITYVPLHQKRLAQRGYNQAELLTREIANIKKMEVNNLIVKIKHTKRQVGLVRQKRRKNLQGVFKVREGIAIKNKNIIVIDDITTTGATLNECARVLKNAGAKDVWGLVVARG</sequence>
<gene>
    <name evidence="4" type="ORF">A2V71_03940</name>
</gene>
<feature type="domain" description="Phosphoribosyltransferase" evidence="2">
    <location>
        <begin position="174"/>
        <end position="226"/>
    </location>
</feature>
<reference evidence="4 5" key="1">
    <citation type="journal article" date="2016" name="Nat. Commun.">
        <title>Thousands of microbial genomes shed light on interconnected biogeochemical processes in an aquifer system.</title>
        <authorList>
            <person name="Anantharaman K."/>
            <person name="Brown C.T."/>
            <person name="Hug L.A."/>
            <person name="Sharon I."/>
            <person name="Castelle C.J."/>
            <person name="Probst A.J."/>
            <person name="Thomas B.C."/>
            <person name="Singh A."/>
            <person name="Wilkins M.J."/>
            <person name="Karaoz U."/>
            <person name="Brodie E.L."/>
            <person name="Williams K.H."/>
            <person name="Hubbard S.S."/>
            <person name="Banfield J.F."/>
        </authorList>
    </citation>
    <scope>NUCLEOTIDE SEQUENCE [LARGE SCALE GENOMIC DNA]</scope>
</reference>
<dbReference type="InterPro" id="IPR000836">
    <property type="entry name" value="PRTase_dom"/>
</dbReference>
<dbReference type="AlphaFoldDB" id="A0A1F5DLM0"/>
<dbReference type="InterPro" id="IPR029057">
    <property type="entry name" value="PRTase-like"/>
</dbReference>
<evidence type="ECO:0000313" key="5">
    <source>
        <dbReference type="Proteomes" id="UP000178764"/>
    </source>
</evidence>
<proteinExistence type="inferred from homology"/>
<dbReference type="InterPro" id="IPR051910">
    <property type="entry name" value="ComF/GntX_DNA_util-trans"/>
</dbReference>
<dbReference type="Gene3D" id="3.40.50.2020">
    <property type="match status" value="1"/>
</dbReference>
<dbReference type="PANTHER" id="PTHR47505">
    <property type="entry name" value="DNA UTILIZATION PROTEIN YHGH"/>
    <property type="match status" value="1"/>
</dbReference>
<comment type="caution">
    <text evidence="4">The sequence shown here is derived from an EMBL/GenBank/DDBJ whole genome shotgun (WGS) entry which is preliminary data.</text>
</comment>